<dbReference type="RefSeq" id="WP_021584671.1">
    <property type="nucleotide sequence ID" value="NZ_AWET01000045.1"/>
</dbReference>
<dbReference type="GO" id="GO:0005886">
    <property type="term" value="C:plasma membrane"/>
    <property type="evidence" value="ECO:0007669"/>
    <property type="project" value="TreeGrafter"/>
</dbReference>
<evidence type="ECO:0000313" key="8">
    <source>
        <dbReference type="Proteomes" id="UP000016600"/>
    </source>
</evidence>
<evidence type="ECO:0000256" key="1">
    <source>
        <dbReference type="ARBA" id="ARBA00004141"/>
    </source>
</evidence>
<organism evidence="7 8">
    <name type="scientific">Hoylesella pleuritidis F0068</name>
    <dbReference type="NCBI Taxonomy" id="1081904"/>
    <lineage>
        <taxon>Bacteria</taxon>
        <taxon>Pseudomonadati</taxon>
        <taxon>Bacteroidota</taxon>
        <taxon>Bacteroidia</taxon>
        <taxon>Bacteroidales</taxon>
        <taxon>Prevotellaceae</taxon>
        <taxon>Hoylesella</taxon>
    </lineage>
</organism>
<feature type="transmembrane region" description="Helical" evidence="6">
    <location>
        <begin position="60"/>
        <end position="78"/>
    </location>
</feature>
<feature type="transmembrane region" description="Helical" evidence="6">
    <location>
        <begin position="90"/>
        <end position="112"/>
    </location>
</feature>
<keyword evidence="4 6" id="KW-1133">Transmembrane helix</keyword>
<evidence type="ECO:0000256" key="4">
    <source>
        <dbReference type="ARBA" id="ARBA00022989"/>
    </source>
</evidence>
<feature type="transmembrane region" description="Helical" evidence="6">
    <location>
        <begin position="33"/>
        <end position="54"/>
    </location>
</feature>
<keyword evidence="5 6" id="KW-0472">Membrane</keyword>
<reference evidence="7 8" key="1">
    <citation type="submission" date="2013-08" db="EMBL/GenBank/DDBJ databases">
        <authorList>
            <person name="Durkin A.S."/>
            <person name="Haft D.R."/>
            <person name="McCorrison J."/>
            <person name="Torralba M."/>
            <person name="Gillis M."/>
            <person name="Haft D.H."/>
            <person name="Methe B."/>
            <person name="Sutton G."/>
            <person name="Nelson K.E."/>
        </authorList>
    </citation>
    <scope>NUCLEOTIDE SEQUENCE [LARGE SCALE GENOMIC DNA]</scope>
    <source>
        <strain evidence="7 8">F0068</strain>
    </source>
</reference>
<feature type="transmembrane region" description="Helical" evidence="6">
    <location>
        <begin position="182"/>
        <end position="205"/>
    </location>
</feature>
<dbReference type="PATRIC" id="fig|1081904.3.peg.2102"/>
<comment type="caution">
    <text evidence="7">The sequence shown here is derived from an EMBL/GenBank/DDBJ whole genome shotgun (WGS) entry which is preliminary data.</text>
</comment>
<feature type="transmembrane region" description="Helical" evidence="6">
    <location>
        <begin position="6"/>
        <end position="26"/>
    </location>
</feature>
<evidence type="ECO:0000256" key="3">
    <source>
        <dbReference type="ARBA" id="ARBA00022692"/>
    </source>
</evidence>
<dbReference type="PANTHER" id="PTHR30028">
    <property type="entry name" value="UPF0014 INNER MEMBRANE PROTEIN YBBM-RELATED"/>
    <property type="match status" value="1"/>
</dbReference>
<dbReference type="Pfam" id="PF03649">
    <property type="entry name" value="UPF0014"/>
    <property type="match status" value="1"/>
</dbReference>
<dbReference type="InterPro" id="IPR005226">
    <property type="entry name" value="UPF0014_fam"/>
</dbReference>
<evidence type="ECO:0000256" key="6">
    <source>
        <dbReference type="SAM" id="Phobius"/>
    </source>
</evidence>
<dbReference type="AlphaFoldDB" id="U2MHR7"/>
<protein>
    <submittedName>
        <fullName evidence="7">PF03649 family protein</fullName>
    </submittedName>
</protein>
<evidence type="ECO:0000256" key="5">
    <source>
        <dbReference type="ARBA" id="ARBA00023136"/>
    </source>
</evidence>
<feature type="transmembrane region" description="Helical" evidence="6">
    <location>
        <begin position="118"/>
        <end position="135"/>
    </location>
</feature>
<sequence length="264" mass="29706">MMLFLQVILGLLMLATPFFIIFRYRLNILKKTVLALLKLSVTMILTAIFLQYLFEWNSMTANFMWILLMIGISAVGILRKARLQPMRFLIPIGIGVAVTSLLTGLYYVIFILGKNTPFDARYLIPVVGLLIGNMIENNGRALATYYSGLQYHVQLYTYLLGNGATHNEAVRYFVKRALEKSAVANLANMSVVVTGMSPVLLWSMLLGGTDILTAVVFQVTMSIVMFCTSMISLLITLRIARSYSFDSYERLRNVRPVVDTNQSV</sequence>
<dbReference type="Proteomes" id="UP000016600">
    <property type="component" value="Unassembled WGS sequence"/>
</dbReference>
<keyword evidence="8" id="KW-1185">Reference proteome</keyword>
<feature type="transmembrane region" description="Helical" evidence="6">
    <location>
        <begin position="211"/>
        <end position="235"/>
    </location>
</feature>
<evidence type="ECO:0000313" key="7">
    <source>
        <dbReference type="EMBL" id="ERJ98808.1"/>
    </source>
</evidence>
<comment type="similarity">
    <text evidence="2">Belongs to the UPF0014 family.</text>
</comment>
<dbReference type="EMBL" id="AWET01000045">
    <property type="protein sequence ID" value="ERJ98808.1"/>
    <property type="molecule type" value="Genomic_DNA"/>
</dbReference>
<accession>U2MHR7</accession>
<name>U2MHR7_9BACT</name>
<proteinExistence type="inferred from homology"/>
<comment type="subcellular location">
    <subcellularLocation>
        <location evidence="1">Membrane</location>
        <topology evidence="1">Multi-pass membrane protein</topology>
    </subcellularLocation>
</comment>
<dbReference type="PANTHER" id="PTHR30028:SF0">
    <property type="entry name" value="PROTEIN ALUMINUM SENSITIVE 3"/>
    <property type="match status" value="1"/>
</dbReference>
<evidence type="ECO:0000256" key="2">
    <source>
        <dbReference type="ARBA" id="ARBA00005268"/>
    </source>
</evidence>
<gene>
    <name evidence="7" type="ORF">HMPREF1218_0671</name>
</gene>
<keyword evidence="3 6" id="KW-0812">Transmembrane</keyword>